<accession>A0A6A6AMY3</accession>
<gene>
    <name evidence="1" type="ORF">P153DRAFT_154886</name>
</gene>
<dbReference type="GeneID" id="54402657"/>
<dbReference type="AlphaFoldDB" id="A0A6A6AMY3"/>
<evidence type="ECO:0000313" key="1">
    <source>
        <dbReference type="EMBL" id="KAF2133342.1"/>
    </source>
</evidence>
<dbReference type="Proteomes" id="UP000799771">
    <property type="component" value="Unassembled WGS sequence"/>
</dbReference>
<proteinExistence type="predicted"/>
<keyword evidence="2" id="KW-1185">Reference proteome</keyword>
<sequence>MKHHYLHTPTNFRIYRSCLLVLLPPDNILLVLYIQNAQTRNTCLLSLLYGSSAFSKRLVSPVSCSGASSRLSKAPFYFKILLHLPPERSESKINVPGRLPLCQEKSYLINSHNQTDPMGPIWLLGPLNVITSKPMRFLASPVPNKKSGGQ</sequence>
<dbReference type="EMBL" id="ML977499">
    <property type="protein sequence ID" value="KAF2133342.1"/>
    <property type="molecule type" value="Genomic_DNA"/>
</dbReference>
<organism evidence="1 2">
    <name type="scientific">Dothidotthia symphoricarpi CBS 119687</name>
    <dbReference type="NCBI Taxonomy" id="1392245"/>
    <lineage>
        <taxon>Eukaryota</taxon>
        <taxon>Fungi</taxon>
        <taxon>Dikarya</taxon>
        <taxon>Ascomycota</taxon>
        <taxon>Pezizomycotina</taxon>
        <taxon>Dothideomycetes</taxon>
        <taxon>Pleosporomycetidae</taxon>
        <taxon>Pleosporales</taxon>
        <taxon>Dothidotthiaceae</taxon>
        <taxon>Dothidotthia</taxon>
    </lineage>
</organism>
<dbReference type="RefSeq" id="XP_033527729.1">
    <property type="nucleotide sequence ID" value="XM_033662225.1"/>
</dbReference>
<evidence type="ECO:0000313" key="2">
    <source>
        <dbReference type="Proteomes" id="UP000799771"/>
    </source>
</evidence>
<protein>
    <submittedName>
        <fullName evidence="1">Uncharacterized protein</fullName>
    </submittedName>
</protein>
<reference evidence="1" key="1">
    <citation type="journal article" date="2020" name="Stud. Mycol.">
        <title>101 Dothideomycetes genomes: a test case for predicting lifestyles and emergence of pathogens.</title>
        <authorList>
            <person name="Haridas S."/>
            <person name="Albert R."/>
            <person name="Binder M."/>
            <person name="Bloem J."/>
            <person name="Labutti K."/>
            <person name="Salamov A."/>
            <person name="Andreopoulos B."/>
            <person name="Baker S."/>
            <person name="Barry K."/>
            <person name="Bills G."/>
            <person name="Bluhm B."/>
            <person name="Cannon C."/>
            <person name="Castanera R."/>
            <person name="Culley D."/>
            <person name="Daum C."/>
            <person name="Ezra D."/>
            <person name="Gonzalez J."/>
            <person name="Henrissat B."/>
            <person name="Kuo A."/>
            <person name="Liang C."/>
            <person name="Lipzen A."/>
            <person name="Lutzoni F."/>
            <person name="Magnuson J."/>
            <person name="Mondo S."/>
            <person name="Nolan M."/>
            <person name="Ohm R."/>
            <person name="Pangilinan J."/>
            <person name="Park H.-J."/>
            <person name="Ramirez L."/>
            <person name="Alfaro M."/>
            <person name="Sun H."/>
            <person name="Tritt A."/>
            <person name="Yoshinaga Y."/>
            <person name="Zwiers L.-H."/>
            <person name="Turgeon B."/>
            <person name="Goodwin S."/>
            <person name="Spatafora J."/>
            <person name="Crous P."/>
            <person name="Grigoriev I."/>
        </authorList>
    </citation>
    <scope>NUCLEOTIDE SEQUENCE</scope>
    <source>
        <strain evidence="1">CBS 119687</strain>
    </source>
</reference>
<name>A0A6A6AMY3_9PLEO</name>